<dbReference type="InterPro" id="IPR052634">
    <property type="entry name" value="Sperm_flagellar-bone_growth"/>
</dbReference>
<dbReference type="EMBL" id="HE573026">
    <property type="protein sequence ID" value="CCC51741.1"/>
    <property type="molecule type" value="Genomic_DNA"/>
</dbReference>
<dbReference type="PANTHER" id="PTHR14919">
    <property type="entry name" value="KPL2-RELATED"/>
    <property type="match status" value="1"/>
</dbReference>
<dbReference type="PANTHER" id="PTHR14919:SF0">
    <property type="entry name" value="SPERM FLAGELLAR PROTEIN 2"/>
    <property type="match status" value="1"/>
</dbReference>
<evidence type="ECO:0000313" key="1">
    <source>
        <dbReference type="EMBL" id="CCC51741.1"/>
    </source>
</evidence>
<evidence type="ECO:0008006" key="2">
    <source>
        <dbReference type="Google" id="ProtNLM"/>
    </source>
</evidence>
<accession>G0U784</accession>
<gene>
    <name evidence="1" type="ORF">TVY486_1007870</name>
</gene>
<protein>
    <recommendedName>
        <fullName evidence="2">EF-hand domain-containing protein</fullName>
    </recommendedName>
</protein>
<organism evidence="1">
    <name type="scientific">Trypanosoma vivax (strain Y486)</name>
    <dbReference type="NCBI Taxonomy" id="1055687"/>
    <lineage>
        <taxon>Eukaryota</taxon>
        <taxon>Discoba</taxon>
        <taxon>Euglenozoa</taxon>
        <taxon>Kinetoplastea</taxon>
        <taxon>Metakinetoplastina</taxon>
        <taxon>Trypanosomatida</taxon>
        <taxon>Trypanosomatidae</taxon>
        <taxon>Trypanosoma</taxon>
        <taxon>Duttonella</taxon>
    </lineage>
</organism>
<dbReference type="SUPFAM" id="SSF52540">
    <property type="entry name" value="P-loop containing nucleoside triphosphate hydrolases"/>
    <property type="match status" value="1"/>
</dbReference>
<sequence>MEHGVLRCCPSAWRGLWVAAPVTRKGNGMESEAERACRVITRYTCVLSYVGWFYVGLANALFNAAHLIIFIYNGVSSLILLLYCGCFAQKLVSCLKSSMQAAKEYVASLMMTRDEEEKRREGRSRRRIDFIVAEAKERSIRANEERSRILWRGANATSRVECDFRRSLGEMGHWWDLISKHVLEEKRSCEEAEKMQSYMNNSYLGSVMRREIVEQASVVTKDERRYMRMEEAFLAEERAKKDEAVKGVMETVLSGAFGCIDLLEASALGKRTSESLLTETVVNCFIRTINKTPLTVQDRAHAMFELIFRRHPFRITADVFLELLNNLYKRVRPRDAPINRFDVCRVPLFLLDGPKYSGKSVVSHQLARQLSLVHISDHDLVNRAMEAYRKERNGPAGKVIEETLLRGEPVNTSTIVELMHLQMKKPPDGCKGILFDGTVAGVAELQRLQLIVPRSPHPFEGALSDWTPRAVLNSAKYGHFEGIDEASSLLTVCREPRHERVMSKCEGKVRMPKKGVDLSTLPPPVLPEVEVLELTPEEEEAIEIWGKREESFNALFSAMVYIHCGTAEIFNRFAGLRVDKETGEQYHMVFHPPPPERVPHVANIDRTKASTTLLHSIVYGQRKRWDDLRRWALRERADGMELHEVNGEQDIDGIARDVRCILSAIQETFAVNIQRYDATVAAKKRKEFIEKSIAEQEKHREAERIRLVKIYTDSGVPVPPELECNVPPPPFYSMPEDVPELFFNALTKFRSWYENQYSWAGSAVDDLLSLLLNYRSLALETYQQFWSMPDGKQEKLQRFITNYNNLPVFVLGQVSCKEELHLLVDQLREELFRIVEMTAKEAVAKVDQITKKEVFMNPWGISMCNVGIAIVQGELERFLSTLNMTLIYFSTVVNEPCFFEEFDSEVIVMRSVNEAMHDQQRGKEKKLQGAKKFARIDELAERTVEDVFLEAVGKLLHTATNYIEKFQHSMVTAARIRDSTKSFSAGLDDGRYSLILTKCLPFALGELAKVQERITSVKQYFATLIREAEAYCTNLKEAMLSQARERHLYSAGAVNTAIYVIRNSIEMERPIPSMQMGRETFAIFSVKEDVRRADCEAVGLFSSVTSGPEGLPRFHATLTVQRLVWLINTFRRTAPDYAVRSTEFLRIVRSDDYAGAATGGTRLKTPAEVFAAFDPQNCGLIDWREFVLHLLLWCAAVPEKLKVETGDNFYLGECSIAELLETRAALGLTAVNKETFQTAPFFFTERVSKERLASYIDALWMTFSGEDGMLDPVPLLAMMCADRQPVRGVQKVFHTLSPSMDGALTPSSMDRAFHVHATNPCRMCLPDVFSAENLEILYGGENALRFDSVCELVMGRYMLNSTQAFLRKSFVVDV</sequence>
<dbReference type="Gene3D" id="3.40.50.300">
    <property type="entry name" value="P-loop containing nucleotide triphosphate hydrolases"/>
    <property type="match status" value="1"/>
</dbReference>
<dbReference type="InterPro" id="IPR027417">
    <property type="entry name" value="P-loop_NTPase"/>
</dbReference>
<reference evidence="1" key="1">
    <citation type="journal article" date="2012" name="Proc. Natl. Acad. Sci. U.S.A.">
        <title>Antigenic diversity is generated by distinct evolutionary mechanisms in African trypanosome species.</title>
        <authorList>
            <person name="Jackson A.P."/>
            <person name="Berry A."/>
            <person name="Aslett M."/>
            <person name="Allison H.C."/>
            <person name="Burton P."/>
            <person name="Vavrova-Anderson J."/>
            <person name="Brown R."/>
            <person name="Browne H."/>
            <person name="Corton N."/>
            <person name="Hauser H."/>
            <person name="Gamble J."/>
            <person name="Gilderthorp R."/>
            <person name="Marcello L."/>
            <person name="McQuillan J."/>
            <person name="Otto T.D."/>
            <person name="Quail M.A."/>
            <person name="Sanders M.J."/>
            <person name="van Tonder A."/>
            <person name="Ginger M.L."/>
            <person name="Field M.C."/>
            <person name="Barry J.D."/>
            <person name="Hertz-Fowler C."/>
            <person name="Berriman M."/>
        </authorList>
    </citation>
    <scope>NUCLEOTIDE SEQUENCE</scope>
    <source>
        <strain evidence="1">Y486</strain>
    </source>
</reference>
<proteinExistence type="predicted"/>
<name>G0U784_TRYVY</name>